<sequence length="208" mass="20933">MSVTCKELRDVLTRALRALPAHADELRDLDAALGDGDLGITVAAGSAAVVKALDVLPEDASIADVLLGAGKAFSTANPSTFAALVGGGLLAASKVVAGKTSVGEAEAVDIGRAVAGRIAERGKSKLGDKTVLDALIPSLDVLASSNGTAAELLAAMIATAQEQVDATAGLQSQKGRAAWVQERSIGHADPGATAYLRFLVALQAALRP</sequence>
<dbReference type="SUPFAM" id="SSF101473">
    <property type="entry name" value="DhaL-like"/>
    <property type="match status" value="1"/>
</dbReference>
<organism evidence="4 5">
    <name type="scientific">Caballeronia mineralivorans PML1(12)</name>
    <dbReference type="NCBI Taxonomy" id="908627"/>
    <lineage>
        <taxon>Bacteria</taxon>
        <taxon>Pseudomonadati</taxon>
        <taxon>Pseudomonadota</taxon>
        <taxon>Betaproteobacteria</taxon>
        <taxon>Burkholderiales</taxon>
        <taxon>Burkholderiaceae</taxon>
        <taxon>Caballeronia</taxon>
    </lineage>
</organism>
<dbReference type="InterPro" id="IPR050861">
    <property type="entry name" value="Dihydroxyacetone_Kinase"/>
</dbReference>
<proteinExistence type="predicted"/>
<keyword evidence="2" id="KW-0418">Kinase</keyword>
<evidence type="ECO:0000313" key="4">
    <source>
        <dbReference type="EMBL" id="KLU24559.1"/>
    </source>
</evidence>
<dbReference type="Pfam" id="PF02734">
    <property type="entry name" value="Dak2"/>
    <property type="match status" value="1"/>
</dbReference>
<protein>
    <submittedName>
        <fullName evidence="4">Dak phosphatase</fullName>
    </submittedName>
</protein>
<dbReference type="RefSeq" id="WP_047848390.1">
    <property type="nucleotide sequence ID" value="NZ_AEJF01000123.1"/>
</dbReference>
<dbReference type="GO" id="GO:0019563">
    <property type="term" value="P:glycerol catabolic process"/>
    <property type="evidence" value="ECO:0007669"/>
    <property type="project" value="TreeGrafter"/>
</dbReference>
<dbReference type="InterPro" id="IPR036117">
    <property type="entry name" value="DhaL_dom_sf"/>
</dbReference>
<evidence type="ECO:0000256" key="2">
    <source>
        <dbReference type="ARBA" id="ARBA00022777"/>
    </source>
</evidence>
<accession>A0A0J1CVF4</accession>
<evidence type="ECO:0000313" key="5">
    <source>
        <dbReference type="Proteomes" id="UP000035963"/>
    </source>
</evidence>
<dbReference type="PROSITE" id="PS51480">
    <property type="entry name" value="DHAL"/>
    <property type="match status" value="1"/>
</dbReference>
<keyword evidence="5" id="KW-1185">Reference proteome</keyword>
<comment type="caution">
    <text evidence="4">The sequence shown here is derived from an EMBL/GenBank/DDBJ whole genome shotgun (WGS) entry which is preliminary data.</text>
</comment>
<reference evidence="4 5" key="1">
    <citation type="journal article" date="2015" name="Genome Announc.">
        <title>Draft Genome Sequence of Burkholderia sp. Strain PML1(12), an Ectomycorrhizosphere-Inhabiting Bacterium with Effective Mineral-Weathering Ability.</title>
        <authorList>
            <person name="Uroz S."/>
            <person name="Oger P."/>
        </authorList>
    </citation>
    <scope>NUCLEOTIDE SEQUENCE [LARGE SCALE GENOMIC DNA]</scope>
    <source>
        <strain evidence="5">PML1(12)</strain>
    </source>
</reference>
<dbReference type="Proteomes" id="UP000035963">
    <property type="component" value="Unassembled WGS sequence"/>
</dbReference>
<dbReference type="AlphaFoldDB" id="A0A0J1CVF4"/>
<dbReference type="InterPro" id="IPR004007">
    <property type="entry name" value="DhaL_dom"/>
</dbReference>
<dbReference type="GO" id="GO:0004371">
    <property type="term" value="F:glycerone kinase activity"/>
    <property type="evidence" value="ECO:0007669"/>
    <property type="project" value="InterPro"/>
</dbReference>
<evidence type="ECO:0000256" key="1">
    <source>
        <dbReference type="ARBA" id="ARBA00022679"/>
    </source>
</evidence>
<dbReference type="PANTHER" id="PTHR28629">
    <property type="entry name" value="TRIOKINASE/FMN CYCLASE"/>
    <property type="match status" value="1"/>
</dbReference>
<feature type="domain" description="DhaL" evidence="3">
    <location>
        <begin position="6"/>
        <end position="204"/>
    </location>
</feature>
<dbReference type="SMART" id="SM01120">
    <property type="entry name" value="Dak2"/>
    <property type="match status" value="1"/>
</dbReference>
<dbReference type="Gene3D" id="1.25.40.340">
    <property type="match status" value="1"/>
</dbReference>
<name>A0A0J1CVF4_9BURK</name>
<dbReference type="OrthoDB" id="9800291at2"/>
<dbReference type="PANTHER" id="PTHR28629:SF4">
    <property type="entry name" value="TRIOKINASE_FMN CYCLASE"/>
    <property type="match status" value="1"/>
</dbReference>
<dbReference type="EMBL" id="AEJF01000123">
    <property type="protein sequence ID" value="KLU24559.1"/>
    <property type="molecule type" value="Genomic_DNA"/>
</dbReference>
<gene>
    <name evidence="4" type="ORF">EOS_19860</name>
</gene>
<evidence type="ECO:0000259" key="3">
    <source>
        <dbReference type="PROSITE" id="PS51480"/>
    </source>
</evidence>
<keyword evidence="1" id="KW-0808">Transferase</keyword>
<dbReference type="GO" id="GO:0005829">
    <property type="term" value="C:cytosol"/>
    <property type="evidence" value="ECO:0007669"/>
    <property type="project" value="TreeGrafter"/>
</dbReference>
<dbReference type="PATRIC" id="fig|908627.4.peg.4449"/>